<dbReference type="AlphaFoldDB" id="A0A4P7VJR5"/>
<dbReference type="RefSeq" id="WP_136410585.1">
    <property type="nucleotide sequence ID" value="NZ_CP039393.1"/>
</dbReference>
<feature type="chain" id="PRO_5020276270" evidence="2">
    <location>
        <begin position="23"/>
        <end position="418"/>
    </location>
</feature>
<feature type="signal peptide" evidence="2">
    <location>
        <begin position="1"/>
        <end position="22"/>
    </location>
</feature>
<evidence type="ECO:0000313" key="4">
    <source>
        <dbReference type="EMBL" id="QCD36010.1"/>
    </source>
</evidence>
<dbReference type="PANTHER" id="PTHR30373">
    <property type="entry name" value="UPF0603 PROTEIN YGCG"/>
    <property type="match status" value="1"/>
</dbReference>
<dbReference type="InterPro" id="IPR007621">
    <property type="entry name" value="TPM_dom"/>
</dbReference>
<evidence type="ECO:0000256" key="2">
    <source>
        <dbReference type="SAM" id="SignalP"/>
    </source>
</evidence>
<proteinExistence type="predicted"/>
<dbReference type="Pfam" id="PF04536">
    <property type="entry name" value="TPM_phosphatase"/>
    <property type="match status" value="1"/>
</dbReference>
<evidence type="ECO:0000313" key="5">
    <source>
        <dbReference type="Proteomes" id="UP000297031"/>
    </source>
</evidence>
<keyword evidence="1" id="KW-0472">Membrane</keyword>
<keyword evidence="1" id="KW-1133">Transmembrane helix</keyword>
<protein>
    <submittedName>
        <fullName evidence="4">TPM domain-containing protein</fullName>
    </submittedName>
</protein>
<keyword evidence="1" id="KW-0812">Transmembrane</keyword>
<evidence type="ECO:0000256" key="1">
    <source>
        <dbReference type="SAM" id="Phobius"/>
    </source>
</evidence>
<dbReference type="OrthoDB" id="9810918at2"/>
<dbReference type="PANTHER" id="PTHR30373:SF2">
    <property type="entry name" value="UPF0603 PROTEIN YGCG"/>
    <property type="match status" value="1"/>
</dbReference>
<reference evidence="4 5" key="1">
    <citation type="submission" date="2019-02" db="EMBL/GenBank/DDBJ databases">
        <title>Isolation and identification of novel species under the genus Muribaculum.</title>
        <authorList>
            <person name="Miyake S."/>
            <person name="Ding Y."/>
            <person name="Low A."/>
            <person name="Soh M."/>
            <person name="Seedorf H."/>
        </authorList>
    </citation>
    <scope>NUCLEOTIDE SEQUENCE [LARGE SCALE GENOMIC DNA]</scope>
    <source>
        <strain evidence="4 5">TLL-A4</strain>
    </source>
</reference>
<feature type="transmembrane region" description="Helical" evidence="1">
    <location>
        <begin position="195"/>
        <end position="215"/>
    </location>
</feature>
<dbReference type="Proteomes" id="UP000297031">
    <property type="component" value="Chromosome"/>
</dbReference>
<dbReference type="EMBL" id="CP039393">
    <property type="protein sequence ID" value="QCD36010.1"/>
    <property type="molecule type" value="Genomic_DNA"/>
</dbReference>
<feature type="transmembrane region" description="Helical" evidence="1">
    <location>
        <begin position="236"/>
        <end position="258"/>
    </location>
</feature>
<sequence length="418" mass="45570">MKRYAILMLCLVATVLSGLAGAYKVDEIPNVHVANRTRYVSNPDNVLSPAAVATLDSTLSRLWRDTSSEVVVVAVNSVDGDPDEFATELFTKWGIGKKDNDNGMLVLIAKDDRKAVIRTGYGMEGVLPDILAGRIIRNIMAPHFRNGDYDNGTIASLTEIARITSTPGATEELMSKYGNDEGAGGNGGADLFKGWLAIGAILAVVLFVWFLYEMFKTRRLDRYERYQVLSKMKMPALILVFAGLGLPAISYLILWLTMRGLRLRHRNCPNCHNKMHRIDEANDNKYLTHQQDIEEQINSVDYDVWLCDHCGETDILPYINSASSYTVCPRCGARACSMRSQRIVIRPTERREGQGVKEYICRSCGNRNEIPYSIPKVVVPPVVIVGGGGRGFGGGGGGFSGGSFGGGMTGGGGASGGW</sequence>
<organism evidence="4 5">
    <name type="scientific">Muribaculum gordoncarteri</name>
    <dbReference type="NCBI Taxonomy" id="2530390"/>
    <lineage>
        <taxon>Bacteria</taxon>
        <taxon>Pseudomonadati</taxon>
        <taxon>Bacteroidota</taxon>
        <taxon>Bacteroidia</taxon>
        <taxon>Bacteroidales</taxon>
        <taxon>Muribaculaceae</taxon>
        <taxon>Muribaculum</taxon>
    </lineage>
</organism>
<keyword evidence="2" id="KW-0732">Signal</keyword>
<dbReference type="Gene3D" id="3.10.310.50">
    <property type="match status" value="1"/>
</dbReference>
<dbReference type="KEGG" id="mgod:E7746_09005"/>
<keyword evidence="5" id="KW-1185">Reference proteome</keyword>
<feature type="domain" description="TPM" evidence="3">
    <location>
        <begin position="40"/>
        <end position="162"/>
    </location>
</feature>
<gene>
    <name evidence="4" type="ORF">E7746_09005</name>
</gene>
<evidence type="ECO:0000259" key="3">
    <source>
        <dbReference type="Pfam" id="PF04536"/>
    </source>
</evidence>
<name>A0A4P7VJR5_9BACT</name>
<accession>A0A4P7VJR5</accession>